<keyword evidence="1" id="KW-0808">Transferase</keyword>
<evidence type="ECO:0000256" key="1">
    <source>
        <dbReference type="ARBA" id="ARBA00022679"/>
    </source>
</evidence>
<accession>A0A484MXV1</accession>
<dbReference type="InterPro" id="IPR023213">
    <property type="entry name" value="CAT-like_dom_sf"/>
</dbReference>
<sequence>MTEVEVISKCLVGAAATTAERSDGSGGSSLSRVDLTPWDLQLLLIGTIQKGLLFHKPTPQQEKQLLINSAGGGLIHHLKTSLSSALALYPPAAGRFATETNEENQTSALYVDCNNAGVEFVEAKATSATVAAILDPSNDDDAWKTIRSFFPLNFIRNWEGITNPLMGVQVTELLDGYFIACTLNHVLADGTAFWNFFHSWSEISRGYHQVSRTPVLERWFPDDTNPPIHLPLTFKGKTLPLGDLTPSPFPERMFRLAKEKITKLKEKANAEAGETAGSVSSLQAYMAHVWVCVTRARGLDGDADVQMSITIGTRARVPLPEGYWGNALYVKMVTAKAGELLAKGLGWAAWKIKETVQNESGEEVMNQYLSWWKSPVFLGEKKLFKAKNTLVIGSSPRHDIYSTDFGWGKAVAVRSGEANKSDGKVTLFEGSEEGSVDIELCIHPRTLLGLHNDPEFMEYVTVPMP</sequence>
<dbReference type="Proteomes" id="UP000595140">
    <property type="component" value="Unassembled WGS sequence"/>
</dbReference>
<dbReference type="InterPro" id="IPR051283">
    <property type="entry name" value="Sec_Metabolite_Acyltrans"/>
</dbReference>
<dbReference type="Pfam" id="PF02458">
    <property type="entry name" value="Transferase"/>
    <property type="match status" value="1"/>
</dbReference>
<name>A0A484MXV1_9ASTE</name>
<dbReference type="OrthoDB" id="1862401at2759"/>
<proteinExistence type="predicted"/>
<evidence type="ECO:0008006" key="4">
    <source>
        <dbReference type="Google" id="ProtNLM"/>
    </source>
</evidence>
<dbReference type="PANTHER" id="PTHR31896:SF43">
    <property type="entry name" value="PROTEIN ENHANCED PSEUDOMONAS SUSCEPTIBILITY 1"/>
    <property type="match status" value="1"/>
</dbReference>
<reference evidence="2 3" key="1">
    <citation type="submission" date="2018-04" db="EMBL/GenBank/DDBJ databases">
        <authorList>
            <person name="Vogel A."/>
        </authorList>
    </citation>
    <scope>NUCLEOTIDE SEQUENCE [LARGE SCALE GENOMIC DNA]</scope>
</reference>
<evidence type="ECO:0000313" key="3">
    <source>
        <dbReference type="Proteomes" id="UP000595140"/>
    </source>
</evidence>
<gene>
    <name evidence="2" type="ORF">CCAM_LOCUS34604</name>
</gene>
<dbReference type="AlphaFoldDB" id="A0A484MXV1"/>
<dbReference type="EMBL" id="OOIL02004704">
    <property type="protein sequence ID" value="VFQ92828.1"/>
    <property type="molecule type" value="Genomic_DNA"/>
</dbReference>
<keyword evidence="3" id="KW-1185">Reference proteome</keyword>
<dbReference type="PANTHER" id="PTHR31896">
    <property type="entry name" value="FAMILY REGULATORY PROTEIN, PUTATIVE (AFU_ORTHOLOGUE AFUA_3G14730)-RELATED"/>
    <property type="match status" value="1"/>
</dbReference>
<protein>
    <recommendedName>
        <fullName evidence="4">HXXXD-type acyl-transferase family protein</fullName>
    </recommendedName>
</protein>
<evidence type="ECO:0000313" key="2">
    <source>
        <dbReference type="EMBL" id="VFQ92828.1"/>
    </source>
</evidence>
<organism evidence="2 3">
    <name type="scientific">Cuscuta campestris</name>
    <dbReference type="NCBI Taxonomy" id="132261"/>
    <lineage>
        <taxon>Eukaryota</taxon>
        <taxon>Viridiplantae</taxon>
        <taxon>Streptophyta</taxon>
        <taxon>Embryophyta</taxon>
        <taxon>Tracheophyta</taxon>
        <taxon>Spermatophyta</taxon>
        <taxon>Magnoliopsida</taxon>
        <taxon>eudicotyledons</taxon>
        <taxon>Gunneridae</taxon>
        <taxon>Pentapetalae</taxon>
        <taxon>asterids</taxon>
        <taxon>lamiids</taxon>
        <taxon>Solanales</taxon>
        <taxon>Convolvulaceae</taxon>
        <taxon>Cuscuteae</taxon>
        <taxon>Cuscuta</taxon>
        <taxon>Cuscuta subgen. Grammica</taxon>
        <taxon>Cuscuta sect. Cleistogrammica</taxon>
    </lineage>
</organism>
<dbReference type="GO" id="GO:0016740">
    <property type="term" value="F:transferase activity"/>
    <property type="evidence" value="ECO:0007669"/>
    <property type="project" value="UniProtKB-KW"/>
</dbReference>
<dbReference type="Gene3D" id="3.30.559.10">
    <property type="entry name" value="Chloramphenicol acetyltransferase-like domain"/>
    <property type="match status" value="2"/>
</dbReference>